<proteinExistence type="predicted"/>
<dbReference type="PANTHER" id="PTHR30055:SF239">
    <property type="entry name" value="TRANSCRIPTIONAL REGULATORY PROTEIN"/>
    <property type="match status" value="1"/>
</dbReference>
<dbReference type="Gene3D" id="1.10.357.10">
    <property type="entry name" value="Tetracycline Repressor, domain 2"/>
    <property type="match status" value="1"/>
</dbReference>
<evidence type="ECO:0000313" key="5">
    <source>
        <dbReference type="Proteomes" id="UP001139971"/>
    </source>
</evidence>
<dbReference type="Proteomes" id="UP001139971">
    <property type="component" value="Unassembled WGS sequence"/>
</dbReference>
<comment type="caution">
    <text evidence="4">The sequence shown here is derived from an EMBL/GenBank/DDBJ whole genome shotgun (WGS) entry which is preliminary data.</text>
</comment>
<dbReference type="SUPFAM" id="SSF46689">
    <property type="entry name" value="Homeodomain-like"/>
    <property type="match status" value="1"/>
</dbReference>
<feature type="domain" description="HTH tetR-type" evidence="3">
    <location>
        <begin position="16"/>
        <end position="76"/>
    </location>
</feature>
<name>A0A9X3YHP6_9GAMM</name>
<protein>
    <submittedName>
        <fullName evidence="4">TetR/AcrR family transcriptional regulator</fullName>
    </submittedName>
</protein>
<keyword evidence="5" id="KW-1185">Reference proteome</keyword>
<evidence type="ECO:0000313" key="4">
    <source>
        <dbReference type="EMBL" id="MDC8011300.1"/>
    </source>
</evidence>
<dbReference type="RefSeq" id="WP_263543678.1">
    <property type="nucleotide sequence ID" value="NZ_JAOVZO020000001.1"/>
</dbReference>
<dbReference type="EMBL" id="JAOVZO020000001">
    <property type="protein sequence ID" value="MDC8011300.1"/>
    <property type="molecule type" value="Genomic_DNA"/>
</dbReference>
<dbReference type="PROSITE" id="PS50977">
    <property type="entry name" value="HTH_TETR_2"/>
    <property type="match status" value="1"/>
</dbReference>
<dbReference type="AlphaFoldDB" id="A0A9X3YHP6"/>
<evidence type="ECO:0000256" key="1">
    <source>
        <dbReference type="ARBA" id="ARBA00023125"/>
    </source>
</evidence>
<dbReference type="GO" id="GO:0000976">
    <property type="term" value="F:transcription cis-regulatory region binding"/>
    <property type="evidence" value="ECO:0007669"/>
    <property type="project" value="TreeGrafter"/>
</dbReference>
<evidence type="ECO:0000259" key="3">
    <source>
        <dbReference type="PROSITE" id="PS50977"/>
    </source>
</evidence>
<dbReference type="Pfam" id="PF00440">
    <property type="entry name" value="TetR_N"/>
    <property type="match status" value="1"/>
</dbReference>
<evidence type="ECO:0000256" key="2">
    <source>
        <dbReference type="PROSITE-ProRule" id="PRU00335"/>
    </source>
</evidence>
<organism evidence="4 5">
    <name type="scientific">Tahibacter soli</name>
    <dbReference type="NCBI Taxonomy" id="2983605"/>
    <lineage>
        <taxon>Bacteria</taxon>
        <taxon>Pseudomonadati</taxon>
        <taxon>Pseudomonadota</taxon>
        <taxon>Gammaproteobacteria</taxon>
        <taxon>Lysobacterales</taxon>
        <taxon>Rhodanobacteraceae</taxon>
        <taxon>Tahibacter</taxon>
    </lineage>
</organism>
<dbReference type="PANTHER" id="PTHR30055">
    <property type="entry name" value="HTH-TYPE TRANSCRIPTIONAL REGULATOR RUTR"/>
    <property type="match status" value="1"/>
</dbReference>
<gene>
    <name evidence="4" type="ORF">OD750_001930</name>
</gene>
<dbReference type="GO" id="GO:0003700">
    <property type="term" value="F:DNA-binding transcription factor activity"/>
    <property type="evidence" value="ECO:0007669"/>
    <property type="project" value="TreeGrafter"/>
</dbReference>
<reference evidence="4" key="1">
    <citation type="submission" date="2023-02" db="EMBL/GenBank/DDBJ databases">
        <title>Tahibacter soli sp. nov. isolated from soil.</title>
        <authorList>
            <person name="Baek J.H."/>
            <person name="Lee J.K."/>
            <person name="Choi D.G."/>
            <person name="Jeon C.O."/>
        </authorList>
    </citation>
    <scope>NUCLEOTIDE SEQUENCE</scope>
    <source>
        <strain evidence="4">BL</strain>
    </source>
</reference>
<dbReference type="InterPro" id="IPR001647">
    <property type="entry name" value="HTH_TetR"/>
</dbReference>
<dbReference type="InterPro" id="IPR009057">
    <property type="entry name" value="Homeodomain-like_sf"/>
</dbReference>
<dbReference type="InterPro" id="IPR050109">
    <property type="entry name" value="HTH-type_TetR-like_transc_reg"/>
</dbReference>
<feature type="DNA-binding region" description="H-T-H motif" evidence="2">
    <location>
        <begin position="39"/>
        <end position="58"/>
    </location>
</feature>
<sequence length="195" mass="22099">MNSEAAVVTQFNPRGRLTPVDWEQAGLDTLGELGVSAVAVEPLARRLGVTKGSFYWHFPSREALLKIILERWELQDEEEFALVEAITDPKERMRSLFRRTGETAMKSHAIYASLLRSPEHPIVQPVLTRVTNRRLAFLTDAYRQAGYEADSAFRARLAYAAYAGFLQLSWQVGQQLENAEFDAYTEHTIQALIPD</sequence>
<keyword evidence="1 2" id="KW-0238">DNA-binding</keyword>
<accession>A0A9X3YHP6</accession>